<feature type="compositionally biased region" description="Acidic residues" evidence="1">
    <location>
        <begin position="55"/>
        <end position="66"/>
    </location>
</feature>
<gene>
    <name evidence="2" type="ORF">URODEC1_LOCUS55147</name>
    <name evidence="3" type="ORF">URODEC1_LOCUS60139</name>
</gene>
<feature type="compositionally biased region" description="Basic and acidic residues" evidence="1">
    <location>
        <begin position="72"/>
        <end position="87"/>
    </location>
</feature>
<feature type="compositionally biased region" description="Low complexity" evidence="1">
    <location>
        <begin position="169"/>
        <end position="183"/>
    </location>
</feature>
<dbReference type="AlphaFoldDB" id="A0ABC9AYN8"/>
<organism evidence="3 4">
    <name type="scientific">Urochloa decumbens</name>
    <dbReference type="NCBI Taxonomy" id="240449"/>
    <lineage>
        <taxon>Eukaryota</taxon>
        <taxon>Viridiplantae</taxon>
        <taxon>Streptophyta</taxon>
        <taxon>Embryophyta</taxon>
        <taxon>Tracheophyta</taxon>
        <taxon>Spermatophyta</taxon>
        <taxon>Magnoliopsida</taxon>
        <taxon>Liliopsida</taxon>
        <taxon>Poales</taxon>
        <taxon>Poaceae</taxon>
        <taxon>PACMAD clade</taxon>
        <taxon>Panicoideae</taxon>
        <taxon>Panicodae</taxon>
        <taxon>Paniceae</taxon>
        <taxon>Melinidinae</taxon>
        <taxon>Urochloa</taxon>
    </lineage>
</organism>
<protein>
    <submittedName>
        <fullName evidence="3">Uncharacterized protein</fullName>
    </submittedName>
</protein>
<accession>A0ABC9AYN8</accession>
<dbReference type="Proteomes" id="UP001497457">
    <property type="component" value="Chromosome 24b"/>
</dbReference>
<name>A0ABC9AYN8_9POAL</name>
<dbReference type="EMBL" id="OZ075134">
    <property type="protein sequence ID" value="CAL4990204.1"/>
    <property type="molecule type" value="Genomic_DNA"/>
</dbReference>
<evidence type="ECO:0000256" key="1">
    <source>
        <dbReference type="SAM" id="MobiDB-lite"/>
    </source>
</evidence>
<feature type="compositionally biased region" description="Low complexity" evidence="1">
    <location>
        <begin position="100"/>
        <end position="128"/>
    </location>
</feature>
<evidence type="ECO:0000313" key="4">
    <source>
        <dbReference type="Proteomes" id="UP001497457"/>
    </source>
</evidence>
<feature type="compositionally biased region" description="Polar residues" evidence="1">
    <location>
        <begin position="202"/>
        <end position="211"/>
    </location>
</feature>
<reference evidence="3 4" key="1">
    <citation type="submission" date="2024-10" db="EMBL/GenBank/DDBJ databases">
        <authorList>
            <person name="Ryan C."/>
        </authorList>
    </citation>
    <scope>NUCLEOTIDE SEQUENCE [LARGE SCALE GENOMIC DNA]</scope>
</reference>
<dbReference type="EMBL" id="OZ075131">
    <property type="protein sequence ID" value="CAL4979170.1"/>
    <property type="molecule type" value="Genomic_DNA"/>
</dbReference>
<evidence type="ECO:0000313" key="2">
    <source>
        <dbReference type="EMBL" id="CAL4979170.1"/>
    </source>
</evidence>
<keyword evidence="4" id="KW-1185">Reference proteome</keyword>
<evidence type="ECO:0000313" key="3">
    <source>
        <dbReference type="EMBL" id="CAL4990204.1"/>
    </source>
</evidence>
<proteinExistence type="predicted"/>
<feature type="region of interest" description="Disordered" evidence="1">
    <location>
        <begin position="35"/>
        <end position="232"/>
    </location>
</feature>
<feature type="compositionally biased region" description="Basic and acidic residues" evidence="1">
    <location>
        <begin position="130"/>
        <end position="157"/>
    </location>
</feature>
<sequence length="232" mass="24350">MEKGGGDPATAAAGGMCDRFLTFLARNLTMSRVKSIADGPRNGAGAGAGHPPPEGGEEDDHEEQDDFAIPIERADFDDYEFGSHGDEGYSTATTVLEESAAATATKTGSAAADAPVAGAGPAPSPEVAAVEEKETKVRKTVTIKEQEGGAPPLERKRSSLFKKRRAPEEAAASEQQQGGAAARVPRRAGLRPRMPAVLRVPTNINERSSTFIEERRKSFGGRGRGNPPAPDK</sequence>
<dbReference type="Proteomes" id="UP001497457">
    <property type="component" value="Chromosome 21rd"/>
</dbReference>